<protein>
    <submittedName>
        <fullName evidence="1">Uncharacterized protein</fullName>
    </submittedName>
</protein>
<sequence length="65" mass="7976">MIKIDLKLIEENVNFRQKIKKKRTQKEKISQQKNLTISKKVTDFRLAQQAKEKANKMRKRYKYNH</sequence>
<dbReference type="Proteomes" id="UP000692954">
    <property type="component" value="Unassembled WGS sequence"/>
</dbReference>
<dbReference type="AlphaFoldDB" id="A0A8S1L8F7"/>
<comment type="caution">
    <text evidence="1">The sequence shown here is derived from an EMBL/GenBank/DDBJ whole genome shotgun (WGS) entry which is preliminary data.</text>
</comment>
<gene>
    <name evidence="1" type="ORF">PSON_ATCC_30995.1.T0180303</name>
</gene>
<reference evidence="1" key="1">
    <citation type="submission" date="2021-01" db="EMBL/GenBank/DDBJ databases">
        <authorList>
            <consortium name="Genoscope - CEA"/>
            <person name="William W."/>
        </authorList>
    </citation>
    <scope>NUCLEOTIDE SEQUENCE</scope>
</reference>
<organism evidence="1 2">
    <name type="scientific">Paramecium sonneborni</name>
    <dbReference type="NCBI Taxonomy" id="65129"/>
    <lineage>
        <taxon>Eukaryota</taxon>
        <taxon>Sar</taxon>
        <taxon>Alveolata</taxon>
        <taxon>Ciliophora</taxon>
        <taxon>Intramacronucleata</taxon>
        <taxon>Oligohymenophorea</taxon>
        <taxon>Peniculida</taxon>
        <taxon>Parameciidae</taxon>
        <taxon>Paramecium</taxon>
    </lineage>
</organism>
<keyword evidence="2" id="KW-1185">Reference proteome</keyword>
<evidence type="ECO:0000313" key="1">
    <source>
        <dbReference type="EMBL" id="CAD8064058.1"/>
    </source>
</evidence>
<proteinExistence type="predicted"/>
<accession>A0A8S1L8F7</accession>
<dbReference type="EMBL" id="CAJJDN010000018">
    <property type="protein sequence ID" value="CAD8064058.1"/>
    <property type="molecule type" value="Genomic_DNA"/>
</dbReference>
<evidence type="ECO:0000313" key="2">
    <source>
        <dbReference type="Proteomes" id="UP000692954"/>
    </source>
</evidence>
<name>A0A8S1L8F7_9CILI</name>